<evidence type="ECO:0000313" key="2">
    <source>
        <dbReference type="Proteomes" id="UP000234329"/>
    </source>
</evidence>
<dbReference type="Proteomes" id="UP000234329">
    <property type="component" value="Unassembled WGS sequence"/>
</dbReference>
<comment type="caution">
    <text evidence="1">The sequence shown here is derived from an EMBL/GenBank/DDBJ whole genome shotgun (WGS) entry which is preliminary data.</text>
</comment>
<keyword evidence="2" id="KW-1185">Reference proteome</keyword>
<dbReference type="InterPro" id="IPR036388">
    <property type="entry name" value="WH-like_DNA-bd_sf"/>
</dbReference>
<protein>
    <submittedName>
        <fullName evidence="1">Uncharacterized protein</fullName>
    </submittedName>
</protein>
<dbReference type="RefSeq" id="WP_101536787.1">
    <property type="nucleotide sequence ID" value="NZ_MXAV01000006.1"/>
</dbReference>
<dbReference type="Gene3D" id="1.10.10.10">
    <property type="entry name" value="Winged helix-like DNA-binding domain superfamily/Winged helix DNA-binding domain"/>
    <property type="match status" value="1"/>
</dbReference>
<evidence type="ECO:0000313" key="1">
    <source>
        <dbReference type="EMBL" id="PKY11817.1"/>
    </source>
</evidence>
<sequence length="404" mass="45984">MINLTDSIIDSGKPRCKPDSTPENTQIHLDLGCPDALVRERRGWTVGALGLFVDLNIPDMLAKPLFLLSELTALKEVERYVLKALFLHCRYNNLAEPVFPSMERIGEMIGGRSVRTVSKAIKNLEAGGYIVRQVRRKAHGRYRGVTHTYFTPLVAELVQMPYLPQAVRQKSLFDQAMAGLQKVGGVIGAKIDVKQWTAAWNRQRETMASHALLQRLSLPAELLFLLDRGVRAMDLFRWSKSLRKSKASLTLTEIVQKKRFSLEKARNAGGYLRTLVKKAQNGEKIQEIGEWVEESNMTDGVEKANQISRANYLIQKYQDQTYHDPVTGIWAKVNSQGDVRMYDMDPARLDAIIRGTKSLEWLHKNVRSGVLQAWKSDSPDQEPNQRETIPDRWANLKQMMYAHL</sequence>
<dbReference type="InParanoid" id="A0A2I1DPM3"/>
<gene>
    <name evidence="1" type="ORF">B1757_02315</name>
</gene>
<organism evidence="1 2">
    <name type="scientific">Acidithiobacillus marinus</name>
    <dbReference type="NCBI Taxonomy" id="187490"/>
    <lineage>
        <taxon>Bacteria</taxon>
        <taxon>Pseudomonadati</taxon>
        <taxon>Pseudomonadota</taxon>
        <taxon>Acidithiobacillia</taxon>
        <taxon>Acidithiobacillales</taxon>
        <taxon>Acidithiobacillaceae</taxon>
        <taxon>Acidithiobacillus</taxon>
    </lineage>
</organism>
<reference evidence="1 2" key="1">
    <citation type="submission" date="2017-03" db="EMBL/GenBank/DDBJ databases">
        <title>Draft genime sequence of the acidophilic sulfur-oxidizing bacterium Acidithiobacillus sp. SH, isolated from seawater.</title>
        <authorList>
            <person name="Sharmin S."/>
            <person name="Tokuhisa M."/>
            <person name="Kanao T."/>
            <person name="Kamimura K."/>
        </authorList>
    </citation>
    <scope>NUCLEOTIDE SEQUENCE [LARGE SCALE GENOMIC DNA]</scope>
    <source>
        <strain evidence="1 2">SH</strain>
    </source>
</reference>
<accession>A0A2I1DPM3</accession>
<dbReference type="AlphaFoldDB" id="A0A2I1DPM3"/>
<dbReference type="EMBL" id="MXAV01000006">
    <property type="protein sequence ID" value="PKY11817.1"/>
    <property type="molecule type" value="Genomic_DNA"/>
</dbReference>
<proteinExistence type="predicted"/>
<name>A0A2I1DPM3_9PROT</name>